<comment type="caution">
    <text evidence="1">The sequence shown here is derived from an EMBL/GenBank/DDBJ whole genome shotgun (WGS) entry which is preliminary data.</text>
</comment>
<proteinExistence type="predicted"/>
<gene>
    <name evidence="1" type="ORF">GCM10009849_35030</name>
</gene>
<protein>
    <submittedName>
        <fullName evidence="1">Uncharacterized protein</fullName>
    </submittedName>
</protein>
<dbReference type="EMBL" id="BAAAQW010000014">
    <property type="protein sequence ID" value="GAA2203283.1"/>
    <property type="molecule type" value="Genomic_DNA"/>
</dbReference>
<reference evidence="1 2" key="1">
    <citation type="journal article" date="2019" name="Int. J. Syst. Evol. Microbiol.">
        <title>The Global Catalogue of Microorganisms (GCM) 10K type strain sequencing project: providing services to taxonomists for standard genome sequencing and annotation.</title>
        <authorList>
            <consortium name="The Broad Institute Genomics Platform"/>
            <consortium name="The Broad Institute Genome Sequencing Center for Infectious Disease"/>
            <person name="Wu L."/>
            <person name="Ma J."/>
        </authorList>
    </citation>
    <scope>NUCLEOTIDE SEQUENCE [LARGE SCALE GENOMIC DNA]</scope>
    <source>
        <strain evidence="1 2">JCM 16034</strain>
    </source>
</reference>
<dbReference type="Gene3D" id="2.30.110.10">
    <property type="entry name" value="Electron Transport, Fmn-binding Protein, Chain A"/>
    <property type="match status" value="1"/>
</dbReference>
<dbReference type="RefSeq" id="WP_344301120.1">
    <property type="nucleotide sequence ID" value="NZ_BAAAQW010000014.1"/>
</dbReference>
<dbReference type="Proteomes" id="UP001500432">
    <property type="component" value="Unassembled WGS sequence"/>
</dbReference>
<dbReference type="InterPro" id="IPR012349">
    <property type="entry name" value="Split_barrel_FMN-bd"/>
</dbReference>
<name>A0ABN3C302_9MICC</name>
<evidence type="ECO:0000313" key="1">
    <source>
        <dbReference type="EMBL" id="GAA2203283.1"/>
    </source>
</evidence>
<evidence type="ECO:0000313" key="2">
    <source>
        <dbReference type="Proteomes" id="UP001500432"/>
    </source>
</evidence>
<sequence>MSTETSSGPQSPGLGAMALARPSSGAIVTAEAYDGAAHRCGAGAFTLVSLDPPLALVTLPRSSAAAQCVGDAPFTVDVPDASGTEMTLTCSPWNVYDGGDHVIAVGEVVSCRKDQPCSSPS</sequence>
<keyword evidence="2" id="KW-1185">Reference proteome</keyword>
<organism evidence="1 2">
    <name type="scientific">Sinomonas flava</name>
    <dbReference type="NCBI Taxonomy" id="496857"/>
    <lineage>
        <taxon>Bacteria</taxon>
        <taxon>Bacillati</taxon>
        <taxon>Actinomycetota</taxon>
        <taxon>Actinomycetes</taxon>
        <taxon>Micrococcales</taxon>
        <taxon>Micrococcaceae</taxon>
        <taxon>Sinomonas</taxon>
    </lineage>
</organism>
<dbReference type="SUPFAM" id="SSF50475">
    <property type="entry name" value="FMN-binding split barrel"/>
    <property type="match status" value="1"/>
</dbReference>
<accession>A0ABN3C302</accession>